<dbReference type="EMBL" id="CM001217">
    <property type="protein sequence ID" value="KEH41190.1"/>
    <property type="molecule type" value="Genomic_DNA"/>
</dbReference>
<sequence length="22" mass="2628">MIIILNHMNVKLMKIVHKILLL</sequence>
<evidence type="ECO:0000313" key="2">
    <source>
        <dbReference type="EnsemblPlants" id="KEH41190"/>
    </source>
</evidence>
<dbReference type="AlphaFoldDB" id="A0A072VST7"/>
<dbReference type="HOGENOM" id="CLU_3425330_0_0_1"/>
<reference evidence="2" key="3">
    <citation type="submission" date="2015-04" db="UniProtKB">
        <authorList>
            <consortium name="EnsemblPlants"/>
        </authorList>
    </citation>
    <scope>IDENTIFICATION</scope>
    <source>
        <strain evidence="2">cv. Jemalong A17</strain>
    </source>
</reference>
<gene>
    <name evidence="1" type="ordered locus">MTR_1g046440</name>
</gene>
<dbReference type="Proteomes" id="UP000002051">
    <property type="component" value="Unassembled WGS sequence"/>
</dbReference>
<dbReference type="EnsemblPlants" id="KEH41190">
    <property type="protein sequence ID" value="KEH41190"/>
    <property type="gene ID" value="MTR_1g046440"/>
</dbReference>
<name>A0A072VST7_MEDTR</name>
<evidence type="ECO:0000313" key="3">
    <source>
        <dbReference type="Proteomes" id="UP000002051"/>
    </source>
</evidence>
<protein>
    <submittedName>
        <fullName evidence="1">Nodule Cysteine-Rich (NCR) secreted peptide</fullName>
    </submittedName>
</protein>
<evidence type="ECO:0000313" key="1">
    <source>
        <dbReference type="EMBL" id="KEH41190.1"/>
    </source>
</evidence>
<reference evidence="1 3" key="1">
    <citation type="journal article" date="2011" name="Nature">
        <title>The Medicago genome provides insight into the evolution of rhizobial symbioses.</title>
        <authorList>
            <person name="Young N.D."/>
            <person name="Debelle F."/>
            <person name="Oldroyd G.E."/>
            <person name="Geurts R."/>
            <person name="Cannon S.B."/>
            <person name="Udvardi M.K."/>
            <person name="Benedito V.A."/>
            <person name="Mayer K.F."/>
            <person name="Gouzy J."/>
            <person name="Schoof H."/>
            <person name="Van de Peer Y."/>
            <person name="Proost S."/>
            <person name="Cook D.R."/>
            <person name="Meyers B.C."/>
            <person name="Spannagl M."/>
            <person name="Cheung F."/>
            <person name="De Mita S."/>
            <person name="Krishnakumar V."/>
            <person name="Gundlach H."/>
            <person name="Zhou S."/>
            <person name="Mudge J."/>
            <person name="Bharti A.K."/>
            <person name="Murray J.D."/>
            <person name="Naoumkina M.A."/>
            <person name="Rosen B."/>
            <person name="Silverstein K.A."/>
            <person name="Tang H."/>
            <person name="Rombauts S."/>
            <person name="Zhao P.X."/>
            <person name="Zhou P."/>
            <person name="Barbe V."/>
            <person name="Bardou P."/>
            <person name="Bechner M."/>
            <person name="Bellec A."/>
            <person name="Berger A."/>
            <person name="Berges H."/>
            <person name="Bidwell S."/>
            <person name="Bisseling T."/>
            <person name="Choisne N."/>
            <person name="Couloux A."/>
            <person name="Denny R."/>
            <person name="Deshpande S."/>
            <person name="Dai X."/>
            <person name="Doyle J.J."/>
            <person name="Dudez A.M."/>
            <person name="Farmer A.D."/>
            <person name="Fouteau S."/>
            <person name="Franken C."/>
            <person name="Gibelin C."/>
            <person name="Gish J."/>
            <person name="Goldstein S."/>
            <person name="Gonzalez A.J."/>
            <person name="Green P.J."/>
            <person name="Hallab A."/>
            <person name="Hartog M."/>
            <person name="Hua A."/>
            <person name="Humphray S.J."/>
            <person name="Jeong D.H."/>
            <person name="Jing Y."/>
            <person name="Jocker A."/>
            <person name="Kenton S.M."/>
            <person name="Kim D.J."/>
            <person name="Klee K."/>
            <person name="Lai H."/>
            <person name="Lang C."/>
            <person name="Lin S."/>
            <person name="Macmil S.L."/>
            <person name="Magdelenat G."/>
            <person name="Matthews L."/>
            <person name="McCorrison J."/>
            <person name="Monaghan E.L."/>
            <person name="Mun J.H."/>
            <person name="Najar F.Z."/>
            <person name="Nicholson C."/>
            <person name="Noirot C."/>
            <person name="O'Bleness M."/>
            <person name="Paule C.R."/>
            <person name="Poulain J."/>
            <person name="Prion F."/>
            <person name="Qin B."/>
            <person name="Qu C."/>
            <person name="Retzel E.F."/>
            <person name="Riddle C."/>
            <person name="Sallet E."/>
            <person name="Samain S."/>
            <person name="Samson N."/>
            <person name="Sanders I."/>
            <person name="Saurat O."/>
            <person name="Scarpelli C."/>
            <person name="Schiex T."/>
            <person name="Segurens B."/>
            <person name="Severin A.J."/>
            <person name="Sherrier D.J."/>
            <person name="Shi R."/>
            <person name="Sims S."/>
            <person name="Singer S.R."/>
            <person name="Sinharoy S."/>
            <person name="Sterck L."/>
            <person name="Viollet A."/>
            <person name="Wang B.B."/>
            <person name="Wang K."/>
            <person name="Wang M."/>
            <person name="Wang X."/>
            <person name="Warfsmann J."/>
            <person name="Weissenbach J."/>
            <person name="White D.D."/>
            <person name="White J.D."/>
            <person name="Wiley G.B."/>
            <person name="Wincker P."/>
            <person name="Xing Y."/>
            <person name="Yang L."/>
            <person name="Yao Z."/>
            <person name="Ying F."/>
            <person name="Zhai J."/>
            <person name="Zhou L."/>
            <person name="Zuber A."/>
            <person name="Denarie J."/>
            <person name="Dixon R.A."/>
            <person name="May G.D."/>
            <person name="Schwartz D.C."/>
            <person name="Rogers J."/>
            <person name="Quetier F."/>
            <person name="Town C.D."/>
            <person name="Roe B.A."/>
        </authorList>
    </citation>
    <scope>NUCLEOTIDE SEQUENCE [LARGE SCALE GENOMIC DNA]</scope>
    <source>
        <strain evidence="1">A17</strain>
        <strain evidence="2 3">cv. Jemalong A17</strain>
    </source>
</reference>
<proteinExistence type="predicted"/>
<accession>A0A072VST7</accession>
<reference evidence="1 3" key="2">
    <citation type="journal article" date="2014" name="BMC Genomics">
        <title>An improved genome release (version Mt4.0) for the model legume Medicago truncatula.</title>
        <authorList>
            <person name="Tang H."/>
            <person name="Krishnakumar V."/>
            <person name="Bidwell S."/>
            <person name="Rosen B."/>
            <person name="Chan A."/>
            <person name="Zhou S."/>
            <person name="Gentzbittel L."/>
            <person name="Childs K.L."/>
            <person name="Yandell M."/>
            <person name="Gundlach H."/>
            <person name="Mayer K.F."/>
            <person name="Schwartz D.C."/>
            <person name="Town C.D."/>
        </authorList>
    </citation>
    <scope>GENOME REANNOTATION</scope>
    <source>
        <strain evidence="1">A17</strain>
        <strain evidence="2 3">cv. Jemalong A17</strain>
    </source>
</reference>
<keyword evidence="3" id="KW-1185">Reference proteome</keyword>
<organism evidence="1 3">
    <name type="scientific">Medicago truncatula</name>
    <name type="common">Barrel medic</name>
    <name type="synonym">Medicago tribuloides</name>
    <dbReference type="NCBI Taxonomy" id="3880"/>
    <lineage>
        <taxon>Eukaryota</taxon>
        <taxon>Viridiplantae</taxon>
        <taxon>Streptophyta</taxon>
        <taxon>Embryophyta</taxon>
        <taxon>Tracheophyta</taxon>
        <taxon>Spermatophyta</taxon>
        <taxon>Magnoliopsida</taxon>
        <taxon>eudicotyledons</taxon>
        <taxon>Gunneridae</taxon>
        <taxon>Pentapetalae</taxon>
        <taxon>rosids</taxon>
        <taxon>fabids</taxon>
        <taxon>Fabales</taxon>
        <taxon>Fabaceae</taxon>
        <taxon>Papilionoideae</taxon>
        <taxon>50 kb inversion clade</taxon>
        <taxon>NPAAA clade</taxon>
        <taxon>Hologalegina</taxon>
        <taxon>IRL clade</taxon>
        <taxon>Trifolieae</taxon>
        <taxon>Medicago</taxon>
    </lineage>
</organism>